<dbReference type="RefSeq" id="WP_146019518.1">
    <property type="nucleotide sequence ID" value="NZ_CP072027.1"/>
</dbReference>
<protein>
    <submittedName>
        <fullName evidence="2">Uncharacterized protein</fullName>
    </submittedName>
</protein>
<feature type="signal peptide" evidence="1">
    <location>
        <begin position="1"/>
        <end position="19"/>
    </location>
</feature>
<proteinExistence type="predicted"/>
<sequence>MKVFTFLAMLCCMVGLGHALPSPVCLDPFKSPPAELSGLREKLAQGRLGEFYTEARSVLGQCASVSNKQITREELALQLWLFYYIAETPLYPADYDKATPESIFDNNDHAVKHDMFSFLYVMSRDASPMARRLHLRGKTLSDLLATYAASIYAQFRNRYDPDLEEKHEALKKSFVPLNRKYLEEELKKRDIVCNVNPQYYVFLNKLAVNNIRNKRLKNYISVPRMKYFVEMLVNLFPGQSGAVKNYLRMAGYADKEIPDLINRTVGRTPATEFLYKGMPRDAQKVKP</sequence>
<accession>A0ABT0R8U5</accession>
<keyword evidence="3" id="KW-1185">Reference proteome</keyword>
<evidence type="ECO:0000256" key="1">
    <source>
        <dbReference type="SAM" id="SignalP"/>
    </source>
</evidence>
<gene>
    <name evidence="2" type="ORF">M8N44_08345</name>
</gene>
<dbReference type="Proteomes" id="UP001202031">
    <property type="component" value="Unassembled WGS sequence"/>
</dbReference>
<dbReference type="GeneID" id="84023870"/>
<dbReference type="EMBL" id="JAMGSI010000002">
    <property type="protein sequence ID" value="MCL6657321.1"/>
    <property type="molecule type" value="Genomic_DNA"/>
</dbReference>
<feature type="chain" id="PRO_5046662675" evidence="1">
    <location>
        <begin position="20"/>
        <end position="287"/>
    </location>
</feature>
<reference evidence="2 3" key="1">
    <citation type="submission" date="2022-03" db="EMBL/GenBank/DDBJ databases">
        <title>Taxonomic description of new species and reclassification of some bacterial strains.</title>
        <authorList>
            <person name="Ndongo S."/>
        </authorList>
    </citation>
    <scope>NUCLEOTIDE SEQUENCE [LARGE SCALE GENOMIC DNA]</scope>
    <source>
        <strain evidence="2 3">Marseille-P6666</strain>
    </source>
</reference>
<name>A0ABT0R8U5_9BACT</name>
<comment type="caution">
    <text evidence="2">The sequence shown here is derived from an EMBL/GenBank/DDBJ whole genome shotgun (WGS) entry which is preliminary data.</text>
</comment>
<evidence type="ECO:0000313" key="3">
    <source>
        <dbReference type="Proteomes" id="UP001202031"/>
    </source>
</evidence>
<keyword evidence="1" id="KW-0732">Signal</keyword>
<evidence type="ECO:0000313" key="2">
    <source>
        <dbReference type="EMBL" id="MCL6657321.1"/>
    </source>
</evidence>
<organism evidence="2 3">
    <name type="scientific">Akkermansia massiliensis</name>
    <dbReference type="NCBI Taxonomy" id="2927224"/>
    <lineage>
        <taxon>Bacteria</taxon>
        <taxon>Pseudomonadati</taxon>
        <taxon>Verrucomicrobiota</taxon>
        <taxon>Verrucomicrobiia</taxon>
        <taxon>Verrucomicrobiales</taxon>
        <taxon>Akkermansiaceae</taxon>
        <taxon>Akkermansia</taxon>
    </lineage>
</organism>